<dbReference type="STRING" id="81408.B4119_1145"/>
<protein>
    <recommendedName>
        <fullName evidence="3">Transposase putative helix-turn-helix domain-containing protein</fullName>
    </recommendedName>
</protein>
<organism evidence="1 2">
    <name type="scientific">Saccharococcus caldoxylosilyticus</name>
    <dbReference type="NCBI Taxonomy" id="81408"/>
    <lineage>
        <taxon>Bacteria</taxon>
        <taxon>Bacillati</taxon>
        <taxon>Bacillota</taxon>
        <taxon>Bacilli</taxon>
        <taxon>Bacillales</taxon>
        <taxon>Anoxybacillaceae</taxon>
        <taxon>Saccharococcus</taxon>
    </lineage>
</organism>
<dbReference type="Proteomes" id="UP000075455">
    <property type="component" value="Unassembled WGS sequence"/>
</dbReference>
<accession>A0A150L4K5</accession>
<evidence type="ECO:0000313" key="1">
    <source>
        <dbReference type="EMBL" id="KYD07233.1"/>
    </source>
</evidence>
<reference evidence="1 2" key="1">
    <citation type="submission" date="2016-01" db="EMBL/GenBank/DDBJ databases">
        <title>Draft Genome Sequences of Seven Thermophilic Sporeformers Isolated from Foods.</title>
        <authorList>
            <person name="Berendsen E.M."/>
            <person name="Wells-Bennik M.H."/>
            <person name="Krawcyk A.O."/>
            <person name="De Jong A."/>
            <person name="Holsappel S."/>
            <person name="Eijlander R.T."/>
            <person name="Kuipers O.P."/>
        </authorList>
    </citation>
    <scope>NUCLEOTIDE SEQUENCE [LARGE SCALE GENOMIC DNA]</scope>
    <source>
        <strain evidence="1 2">B4119</strain>
    </source>
</reference>
<sequence length="100" mass="11423">MKTARGMKIVSDDETQLHSLGELMRVFGSAKRYAFNRLLEGRGAKDIIKHLPHQFRLNKRYAEDAVLLVQSLISSQRELLPTRLEDVQAKIHPIKSVLLS</sequence>
<dbReference type="EMBL" id="LQYS01000120">
    <property type="protein sequence ID" value="KYD07233.1"/>
    <property type="molecule type" value="Genomic_DNA"/>
</dbReference>
<dbReference type="PATRIC" id="fig|81408.3.peg.1624"/>
<proteinExistence type="predicted"/>
<evidence type="ECO:0008006" key="3">
    <source>
        <dbReference type="Google" id="ProtNLM"/>
    </source>
</evidence>
<evidence type="ECO:0000313" key="2">
    <source>
        <dbReference type="Proteomes" id="UP000075455"/>
    </source>
</evidence>
<name>A0A150L4K5_9BACL</name>
<gene>
    <name evidence="1" type="ORF">B4119_1145</name>
</gene>
<dbReference type="eggNOG" id="COG0675">
    <property type="taxonomic scope" value="Bacteria"/>
</dbReference>
<dbReference type="RefSeq" id="WP_061580227.1">
    <property type="nucleotide sequence ID" value="NZ_LQYS01000120.1"/>
</dbReference>
<comment type="caution">
    <text evidence="1">The sequence shown here is derived from an EMBL/GenBank/DDBJ whole genome shotgun (WGS) entry which is preliminary data.</text>
</comment>
<dbReference type="AlphaFoldDB" id="A0A150L4K5"/>